<dbReference type="GO" id="GO:0042393">
    <property type="term" value="F:histone binding"/>
    <property type="evidence" value="ECO:0007669"/>
    <property type="project" value="TreeGrafter"/>
</dbReference>
<dbReference type="AlphaFoldDB" id="A0AAY4E156"/>
<dbReference type="GO" id="GO:0003682">
    <property type="term" value="F:chromatin binding"/>
    <property type="evidence" value="ECO:0007669"/>
    <property type="project" value="TreeGrafter"/>
</dbReference>
<feature type="domain" description="SAM" evidence="2">
    <location>
        <begin position="30"/>
        <end position="78"/>
    </location>
</feature>
<proteinExistence type="predicted"/>
<reference evidence="3" key="2">
    <citation type="submission" date="2025-08" db="UniProtKB">
        <authorList>
            <consortium name="Ensembl"/>
        </authorList>
    </citation>
    <scope>IDENTIFICATION</scope>
</reference>
<dbReference type="Ensembl" id="ENSDCDT00010061531.1">
    <property type="protein sequence ID" value="ENSDCDP00010051089.1"/>
    <property type="gene ID" value="ENSDCDG00010030147.1"/>
</dbReference>
<reference evidence="3" key="3">
    <citation type="submission" date="2025-09" db="UniProtKB">
        <authorList>
            <consortium name="Ensembl"/>
        </authorList>
    </citation>
    <scope>IDENTIFICATION</scope>
</reference>
<dbReference type="InterPro" id="IPR001660">
    <property type="entry name" value="SAM"/>
</dbReference>
<evidence type="ECO:0000259" key="2">
    <source>
        <dbReference type="PROSITE" id="PS50105"/>
    </source>
</evidence>
<dbReference type="PANTHER" id="PTHR12247:SF139">
    <property type="entry name" value="ATHERIN-RELATED"/>
    <property type="match status" value="1"/>
</dbReference>
<dbReference type="Pfam" id="PF00536">
    <property type="entry name" value="SAM_1"/>
    <property type="match status" value="1"/>
</dbReference>
<evidence type="ECO:0000313" key="3">
    <source>
        <dbReference type="Ensembl" id="ENSDCDP00010051089.1"/>
    </source>
</evidence>
<organism evidence="3 4">
    <name type="scientific">Denticeps clupeoides</name>
    <name type="common">denticle herring</name>
    <dbReference type="NCBI Taxonomy" id="299321"/>
    <lineage>
        <taxon>Eukaryota</taxon>
        <taxon>Metazoa</taxon>
        <taxon>Chordata</taxon>
        <taxon>Craniata</taxon>
        <taxon>Vertebrata</taxon>
        <taxon>Euteleostomi</taxon>
        <taxon>Actinopterygii</taxon>
        <taxon>Neopterygii</taxon>
        <taxon>Teleostei</taxon>
        <taxon>Clupei</taxon>
        <taxon>Clupeiformes</taxon>
        <taxon>Denticipitoidei</taxon>
        <taxon>Denticipitidae</taxon>
        <taxon>Denticeps</taxon>
    </lineage>
</organism>
<dbReference type="InterPro" id="IPR050548">
    <property type="entry name" value="PcG_chromatin_remod_factors"/>
</dbReference>
<dbReference type="InterPro" id="IPR013761">
    <property type="entry name" value="SAM/pointed_sf"/>
</dbReference>
<dbReference type="GeneTree" id="ENSGT00390000002634"/>
<dbReference type="GO" id="GO:0005634">
    <property type="term" value="C:nucleus"/>
    <property type="evidence" value="ECO:0007669"/>
    <property type="project" value="TreeGrafter"/>
</dbReference>
<dbReference type="GO" id="GO:0045892">
    <property type="term" value="P:negative regulation of DNA-templated transcription"/>
    <property type="evidence" value="ECO:0007669"/>
    <property type="project" value="TreeGrafter"/>
</dbReference>
<sequence>MKVTMETKTNDSAEVKSPAENGQTLDTVHWSVSDVACYFRGRGFEVEANAFQDQEIDGKSLLLMTRNDVLTGMKIKLGPALKIYEYHIKPFQARHLNNAA</sequence>
<dbReference type="Gene3D" id="1.10.150.50">
    <property type="entry name" value="Transcription Factor, Ets-1"/>
    <property type="match status" value="1"/>
</dbReference>
<dbReference type="SUPFAM" id="SSF47769">
    <property type="entry name" value="SAM/Pointed domain"/>
    <property type="match status" value="1"/>
</dbReference>
<evidence type="ECO:0000313" key="4">
    <source>
        <dbReference type="Proteomes" id="UP000694580"/>
    </source>
</evidence>
<dbReference type="Proteomes" id="UP000694580">
    <property type="component" value="Chromosome 13"/>
</dbReference>
<reference evidence="3 4" key="1">
    <citation type="submission" date="2020-06" db="EMBL/GenBank/DDBJ databases">
        <authorList>
            <consortium name="Wellcome Sanger Institute Data Sharing"/>
        </authorList>
    </citation>
    <scope>NUCLEOTIDE SEQUENCE [LARGE SCALE GENOMIC DNA]</scope>
</reference>
<keyword evidence="4" id="KW-1185">Reference proteome</keyword>
<dbReference type="PROSITE" id="PS50105">
    <property type="entry name" value="SAM_DOMAIN"/>
    <property type="match status" value="1"/>
</dbReference>
<gene>
    <name evidence="3" type="primary">DNASE2B</name>
</gene>
<protein>
    <recommendedName>
        <fullName evidence="2">SAM domain-containing protein</fullName>
    </recommendedName>
</protein>
<accession>A0AAY4E156</accession>
<evidence type="ECO:0000256" key="1">
    <source>
        <dbReference type="SAM" id="MobiDB-lite"/>
    </source>
</evidence>
<name>A0AAY4E156_9TELE</name>
<dbReference type="PANTHER" id="PTHR12247">
    <property type="entry name" value="POLYCOMB GROUP PROTEIN"/>
    <property type="match status" value="1"/>
</dbReference>
<dbReference type="CDD" id="cd09583">
    <property type="entry name" value="SAM_Atherin-like"/>
    <property type="match status" value="1"/>
</dbReference>
<dbReference type="SMART" id="SM00454">
    <property type="entry name" value="SAM"/>
    <property type="match status" value="1"/>
</dbReference>
<feature type="region of interest" description="Disordered" evidence="1">
    <location>
        <begin position="1"/>
        <end position="20"/>
    </location>
</feature>